<evidence type="ECO:0000256" key="1">
    <source>
        <dbReference type="SAM" id="MobiDB-lite"/>
    </source>
</evidence>
<feature type="compositionally biased region" description="Acidic residues" evidence="1">
    <location>
        <begin position="23"/>
        <end position="41"/>
    </location>
</feature>
<evidence type="ECO:0000313" key="2">
    <source>
        <dbReference type="EMBL" id="KAL0571761.1"/>
    </source>
</evidence>
<keyword evidence="3" id="KW-1185">Reference proteome</keyword>
<dbReference type="EMBL" id="JBAHYK010000720">
    <property type="protein sequence ID" value="KAL0571761.1"/>
    <property type="molecule type" value="Genomic_DNA"/>
</dbReference>
<gene>
    <name evidence="2" type="ORF">V5O48_010205</name>
</gene>
<proteinExistence type="predicted"/>
<organism evidence="2 3">
    <name type="scientific">Marasmius crinis-equi</name>
    <dbReference type="NCBI Taxonomy" id="585013"/>
    <lineage>
        <taxon>Eukaryota</taxon>
        <taxon>Fungi</taxon>
        <taxon>Dikarya</taxon>
        <taxon>Basidiomycota</taxon>
        <taxon>Agaricomycotina</taxon>
        <taxon>Agaricomycetes</taxon>
        <taxon>Agaricomycetidae</taxon>
        <taxon>Agaricales</taxon>
        <taxon>Marasmiineae</taxon>
        <taxon>Marasmiaceae</taxon>
        <taxon>Marasmius</taxon>
    </lineage>
</organism>
<accession>A0ABR3F9G3</accession>
<protein>
    <submittedName>
        <fullName evidence="2">Uncharacterized protein</fullName>
    </submittedName>
</protein>
<feature type="region of interest" description="Disordered" evidence="1">
    <location>
        <begin position="20"/>
        <end position="41"/>
    </location>
</feature>
<reference evidence="2 3" key="1">
    <citation type="submission" date="2024-02" db="EMBL/GenBank/DDBJ databases">
        <title>A draft genome for the cacao thread blight pathogen Marasmius crinis-equi.</title>
        <authorList>
            <person name="Cohen S.P."/>
            <person name="Baruah I.K."/>
            <person name="Amoako-Attah I."/>
            <person name="Bukari Y."/>
            <person name="Meinhardt L.W."/>
            <person name="Bailey B.A."/>
        </authorList>
    </citation>
    <scope>NUCLEOTIDE SEQUENCE [LARGE SCALE GENOMIC DNA]</scope>
    <source>
        <strain evidence="2 3">GH-76</strain>
    </source>
</reference>
<name>A0ABR3F9G3_9AGAR</name>
<sequence>MNSQFFWGKERSEAVEVHRFDGEELEDEEDEEVDEEDEVADCDEETYNTVIAFDTAEGMNHDSDESDIEEYSF</sequence>
<dbReference type="Proteomes" id="UP001465976">
    <property type="component" value="Unassembled WGS sequence"/>
</dbReference>
<comment type="caution">
    <text evidence="2">The sequence shown here is derived from an EMBL/GenBank/DDBJ whole genome shotgun (WGS) entry which is preliminary data.</text>
</comment>
<evidence type="ECO:0000313" key="3">
    <source>
        <dbReference type="Proteomes" id="UP001465976"/>
    </source>
</evidence>